<organism evidence="2 3">
    <name type="scientific">Paramecium tetraurelia</name>
    <dbReference type="NCBI Taxonomy" id="5888"/>
    <lineage>
        <taxon>Eukaryota</taxon>
        <taxon>Sar</taxon>
        <taxon>Alveolata</taxon>
        <taxon>Ciliophora</taxon>
        <taxon>Intramacronucleata</taxon>
        <taxon>Oligohymenophorea</taxon>
        <taxon>Peniculida</taxon>
        <taxon>Parameciidae</taxon>
        <taxon>Paramecium</taxon>
    </lineage>
</organism>
<dbReference type="GeneID" id="5016189"/>
<dbReference type="OrthoDB" id="310566at2759"/>
<keyword evidence="1" id="KW-0472">Membrane</keyword>
<dbReference type="RefSeq" id="XP_001430394.1">
    <property type="nucleotide sequence ID" value="XM_001430357.1"/>
</dbReference>
<dbReference type="KEGG" id="ptm:GSPATT00032848001"/>
<evidence type="ECO:0008006" key="4">
    <source>
        <dbReference type="Google" id="ProtNLM"/>
    </source>
</evidence>
<gene>
    <name evidence="2" type="ORF">GSPATT00032848001</name>
</gene>
<dbReference type="Proteomes" id="UP000000600">
    <property type="component" value="Unassembled WGS sequence"/>
</dbReference>
<proteinExistence type="predicted"/>
<keyword evidence="1" id="KW-0812">Transmembrane</keyword>
<keyword evidence="1" id="KW-1133">Transmembrane helix</keyword>
<dbReference type="HOGENOM" id="CLU_1613973_0_0_1"/>
<evidence type="ECO:0000313" key="3">
    <source>
        <dbReference type="Proteomes" id="UP000000600"/>
    </source>
</evidence>
<evidence type="ECO:0000313" key="2">
    <source>
        <dbReference type="EMBL" id="CAK62996.1"/>
    </source>
</evidence>
<evidence type="ECO:0000256" key="1">
    <source>
        <dbReference type="SAM" id="Phobius"/>
    </source>
</evidence>
<sequence length="165" mass="19417">MNFKTFPKFPQPQEQIRNRKLRSHTIETISQSFSNAEFFNRQKLYDELYNTNLFQINYANCLRNEQTNKQSKFKEIVESVQLKFTASPCNHKNNSINLQKSSIQEIVEQLRKQKRASNAKLKNNDTTSKKQTQLNLNFNLVITIIIICYLVLLNEMIKPTDPNSK</sequence>
<feature type="transmembrane region" description="Helical" evidence="1">
    <location>
        <begin position="136"/>
        <end position="157"/>
    </location>
</feature>
<keyword evidence="3" id="KW-1185">Reference proteome</keyword>
<protein>
    <recommendedName>
        <fullName evidence="4">Transmembrane protein</fullName>
    </recommendedName>
</protein>
<name>A0BWS9_PARTE</name>
<dbReference type="EMBL" id="CT868023">
    <property type="protein sequence ID" value="CAK62996.1"/>
    <property type="molecule type" value="Genomic_DNA"/>
</dbReference>
<dbReference type="InParanoid" id="A0BWS9"/>
<accession>A0BWS9</accession>
<reference evidence="2 3" key="1">
    <citation type="journal article" date="2006" name="Nature">
        <title>Global trends of whole-genome duplications revealed by the ciliate Paramecium tetraurelia.</title>
        <authorList>
            <consortium name="Genoscope"/>
            <person name="Aury J.-M."/>
            <person name="Jaillon O."/>
            <person name="Duret L."/>
            <person name="Noel B."/>
            <person name="Jubin C."/>
            <person name="Porcel B.M."/>
            <person name="Segurens B."/>
            <person name="Daubin V."/>
            <person name="Anthouard V."/>
            <person name="Aiach N."/>
            <person name="Arnaiz O."/>
            <person name="Billaut A."/>
            <person name="Beisson J."/>
            <person name="Blanc I."/>
            <person name="Bouhouche K."/>
            <person name="Camara F."/>
            <person name="Duharcourt S."/>
            <person name="Guigo R."/>
            <person name="Gogendeau D."/>
            <person name="Katinka M."/>
            <person name="Keller A.-M."/>
            <person name="Kissmehl R."/>
            <person name="Klotz C."/>
            <person name="Koll F."/>
            <person name="Le Moue A."/>
            <person name="Lepere C."/>
            <person name="Malinsky S."/>
            <person name="Nowacki M."/>
            <person name="Nowak J.K."/>
            <person name="Plattner H."/>
            <person name="Poulain J."/>
            <person name="Ruiz F."/>
            <person name="Serrano V."/>
            <person name="Zagulski M."/>
            <person name="Dessen P."/>
            <person name="Betermier M."/>
            <person name="Weissenbach J."/>
            <person name="Scarpelli C."/>
            <person name="Schachter V."/>
            <person name="Sperling L."/>
            <person name="Meyer E."/>
            <person name="Cohen J."/>
            <person name="Wincker P."/>
        </authorList>
    </citation>
    <scope>NUCLEOTIDE SEQUENCE [LARGE SCALE GENOMIC DNA]</scope>
    <source>
        <strain evidence="2 3">Stock d4-2</strain>
    </source>
</reference>
<dbReference type="AlphaFoldDB" id="A0BWS9"/>
<dbReference type="OMA" id="QINYANC"/>